<protein>
    <recommendedName>
        <fullName evidence="4">Alkaline shock response membrane anchor protein AmaP</fullName>
    </recommendedName>
</protein>
<feature type="transmembrane region" description="Helical" evidence="1">
    <location>
        <begin position="7"/>
        <end position="28"/>
    </location>
</feature>
<keyword evidence="1" id="KW-0472">Membrane</keyword>
<comment type="caution">
    <text evidence="2">The sequence shown here is derived from an EMBL/GenBank/DDBJ whole genome shotgun (WGS) entry which is preliminary data.</text>
</comment>
<keyword evidence="3" id="KW-1185">Reference proteome</keyword>
<dbReference type="PATRIC" id="fig|319652.3.peg.1959"/>
<gene>
    <name evidence="2" type="ORF">IV80_GL001924</name>
</gene>
<dbReference type="AlphaFoldDB" id="A0A0R2IUE6"/>
<evidence type="ECO:0008006" key="4">
    <source>
        <dbReference type="Google" id="ProtNLM"/>
    </source>
</evidence>
<organism evidence="2 3">
    <name type="scientific">Pediococcus cellicola</name>
    <dbReference type="NCBI Taxonomy" id="319652"/>
    <lineage>
        <taxon>Bacteria</taxon>
        <taxon>Bacillati</taxon>
        <taxon>Bacillota</taxon>
        <taxon>Bacilli</taxon>
        <taxon>Lactobacillales</taxon>
        <taxon>Lactobacillaceae</taxon>
        <taxon>Pediococcus</taxon>
    </lineage>
</organism>
<reference evidence="2 3" key="1">
    <citation type="journal article" date="2015" name="Genome Announc.">
        <title>Expanding the biotechnology potential of lactobacilli through comparative genomics of 213 strains and associated genera.</title>
        <authorList>
            <person name="Sun Z."/>
            <person name="Harris H.M."/>
            <person name="McCann A."/>
            <person name="Guo C."/>
            <person name="Argimon S."/>
            <person name="Zhang W."/>
            <person name="Yang X."/>
            <person name="Jeffery I.B."/>
            <person name="Cooney J.C."/>
            <person name="Kagawa T.F."/>
            <person name="Liu W."/>
            <person name="Song Y."/>
            <person name="Salvetti E."/>
            <person name="Wrobel A."/>
            <person name="Rasinkangas P."/>
            <person name="Parkhill J."/>
            <person name="Rea M.C."/>
            <person name="O'Sullivan O."/>
            <person name="Ritari J."/>
            <person name="Douillard F.P."/>
            <person name="Paul Ross R."/>
            <person name="Yang R."/>
            <person name="Briner A.E."/>
            <person name="Felis G.E."/>
            <person name="de Vos W.M."/>
            <person name="Barrangou R."/>
            <person name="Klaenhammer T.R."/>
            <person name="Caufield P.W."/>
            <person name="Cui Y."/>
            <person name="Zhang H."/>
            <person name="O'Toole P.W."/>
        </authorList>
    </citation>
    <scope>NUCLEOTIDE SEQUENCE [LARGE SCALE GENOMIC DNA]</scope>
    <source>
        <strain evidence="2 3">DSM 17757</strain>
    </source>
</reference>
<evidence type="ECO:0000313" key="3">
    <source>
        <dbReference type="Proteomes" id="UP000051568"/>
    </source>
</evidence>
<evidence type="ECO:0000256" key="1">
    <source>
        <dbReference type="SAM" id="Phobius"/>
    </source>
</evidence>
<dbReference type="EMBL" id="JQBR01000009">
    <property type="protein sequence ID" value="KRN65418.1"/>
    <property type="molecule type" value="Genomic_DNA"/>
</dbReference>
<dbReference type="NCBIfam" id="NF033218">
    <property type="entry name" value="anchor_AmaP"/>
    <property type="match status" value="1"/>
</dbReference>
<dbReference type="STRING" id="319652.IV80_GL001924"/>
<accession>A0A0R2IUE6</accession>
<dbReference type="OrthoDB" id="2249586at2"/>
<sequence>MNKFSKTLLIIFSLLFMTVCVFAVSVTWPWAQNSEIWGSIRYFFTTNYYAYSAIFWIAIACLVAFIVGILVILFYPKATTTFTLKDDRGKLSVHSRAIEGIVRSMLNEDDFIRAPRIKVQTLNHRIKVNVKGSIKRTSALVDHADEWSASVEDRIKNLVGPHHSVKVYVRLERYQPRDTPTSNKVRVE</sequence>
<name>A0A0R2IUE6_9LACO</name>
<keyword evidence="1" id="KW-0812">Transmembrane</keyword>
<dbReference type="RefSeq" id="WP_057751997.1">
    <property type="nucleotide sequence ID" value="NZ_BJVH01000006.1"/>
</dbReference>
<evidence type="ECO:0000313" key="2">
    <source>
        <dbReference type="EMBL" id="KRN65418.1"/>
    </source>
</evidence>
<keyword evidence="1" id="KW-1133">Transmembrane helix</keyword>
<dbReference type="Proteomes" id="UP000051568">
    <property type="component" value="Unassembled WGS sequence"/>
</dbReference>
<proteinExistence type="predicted"/>
<feature type="transmembrane region" description="Helical" evidence="1">
    <location>
        <begin position="48"/>
        <end position="75"/>
    </location>
</feature>